<evidence type="ECO:0008006" key="2">
    <source>
        <dbReference type="Google" id="ProtNLM"/>
    </source>
</evidence>
<gene>
    <name evidence="1" type="ORF">METZ01_LOCUS47780</name>
</gene>
<protein>
    <recommendedName>
        <fullName evidence="2">DUF2141 domain-containing protein</fullName>
    </recommendedName>
</protein>
<dbReference type="AlphaFoldDB" id="A0A381RSR2"/>
<sequence>MPSSADVDIVIQGVEHDRGFIDVRIYLDAETWLKENQTAEHIVVQATKGEVVVPLVTFQGGTLAAVVYHDENSDGKLNTGLFWRPKEGFAFSNQYSPKGPPRFPKAAVDISDGEDLMVRLKY</sequence>
<reference evidence="1" key="1">
    <citation type="submission" date="2018-05" db="EMBL/GenBank/DDBJ databases">
        <authorList>
            <person name="Lanie J.A."/>
            <person name="Ng W.-L."/>
            <person name="Kazmierczak K.M."/>
            <person name="Andrzejewski T.M."/>
            <person name="Davidsen T.M."/>
            <person name="Wayne K.J."/>
            <person name="Tettelin H."/>
            <person name="Glass J.I."/>
            <person name="Rusch D."/>
            <person name="Podicherti R."/>
            <person name="Tsui H.-C.T."/>
            <person name="Winkler M.E."/>
        </authorList>
    </citation>
    <scope>NUCLEOTIDE SEQUENCE</scope>
</reference>
<dbReference type="EMBL" id="UINC01002278">
    <property type="protein sequence ID" value="SUZ94926.1"/>
    <property type="molecule type" value="Genomic_DNA"/>
</dbReference>
<organism evidence="1">
    <name type="scientific">marine metagenome</name>
    <dbReference type="NCBI Taxonomy" id="408172"/>
    <lineage>
        <taxon>unclassified sequences</taxon>
        <taxon>metagenomes</taxon>
        <taxon>ecological metagenomes</taxon>
    </lineage>
</organism>
<dbReference type="InterPro" id="IPR018673">
    <property type="entry name" value="DUF2141"/>
</dbReference>
<proteinExistence type="predicted"/>
<dbReference type="Pfam" id="PF09912">
    <property type="entry name" value="DUF2141"/>
    <property type="match status" value="1"/>
</dbReference>
<evidence type="ECO:0000313" key="1">
    <source>
        <dbReference type="EMBL" id="SUZ94926.1"/>
    </source>
</evidence>
<accession>A0A381RSR2</accession>
<name>A0A381RSR2_9ZZZZ</name>